<dbReference type="Gene3D" id="1.10.357.10">
    <property type="entry name" value="Tetracycline Repressor, domain 2"/>
    <property type="match status" value="1"/>
</dbReference>
<dbReference type="PRINTS" id="PR00455">
    <property type="entry name" value="HTHTETR"/>
</dbReference>
<reference evidence="7" key="1">
    <citation type="journal article" date="2019" name="Int. J. Syst. Evol. Microbiol.">
        <title>The Global Catalogue of Microorganisms (GCM) 10K type strain sequencing project: providing services to taxonomists for standard genome sequencing and annotation.</title>
        <authorList>
            <consortium name="The Broad Institute Genomics Platform"/>
            <consortium name="The Broad Institute Genome Sequencing Center for Infectious Disease"/>
            <person name="Wu L."/>
            <person name="Ma J."/>
        </authorList>
    </citation>
    <scope>NUCLEOTIDE SEQUENCE [LARGE SCALE GENOMIC DNA]</scope>
    <source>
        <strain evidence="7">ICMP 19515</strain>
    </source>
</reference>
<protein>
    <submittedName>
        <fullName evidence="6">TetR family transcriptional regulator C-terminal domain-containing protein</fullName>
    </submittedName>
</protein>
<keyword evidence="3" id="KW-0804">Transcription</keyword>
<feature type="domain" description="HTH tetR-type" evidence="5">
    <location>
        <begin position="4"/>
        <end position="64"/>
    </location>
</feature>
<keyword evidence="2 4" id="KW-0238">DNA-binding</keyword>
<dbReference type="SUPFAM" id="SSF48498">
    <property type="entry name" value="Tetracyclin repressor-like, C-terminal domain"/>
    <property type="match status" value="1"/>
</dbReference>
<gene>
    <name evidence="6" type="ORF">ACFOJ9_32685</name>
</gene>
<proteinExistence type="predicted"/>
<dbReference type="Pfam" id="PF00440">
    <property type="entry name" value="TetR_N"/>
    <property type="match status" value="1"/>
</dbReference>
<keyword evidence="7" id="KW-1185">Reference proteome</keyword>
<dbReference type="InterPro" id="IPR011075">
    <property type="entry name" value="TetR_C"/>
</dbReference>
<evidence type="ECO:0000259" key="5">
    <source>
        <dbReference type="PROSITE" id="PS50977"/>
    </source>
</evidence>
<comment type="caution">
    <text evidence="6">The sequence shown here is derived from an EMBL/GenBank/DDBJ whole genome shotgun (WGS) entry which is preliminary data.</text>
</comment>
<dbReference type="SUPFAM" id="SSF46689">
    <property type="entry name" value="Homeodomain-like"/>
    <property type="match status" value="1"/>
</dbReference>
<sequence length="195" mass="22017">MTRTDTREILIEQGLKALLDDGYDGTGIGPILKSAGVPKGSFYHFFESKEAFASAVLETYAERYRNARNDILFDRSRSPIDRLRRYFDYLERLFGDDGVHGCLFGSLAQSAAPRSDGFRRKLKQAFAQWQEDLAQVLQEAQDRDELSATLDPDQVAAFLIDAYEGALVRAKAEEDVAPLRRFTSIMLDRLLSPGR</sequence>
<dbReference type="PANTHER" id="PTHR47506:SF6">
    <property type="entry name" value="HTH-TYPE TRANSCRIPTIONAL REPRESSOR NEMR"/>
    <property type="match status" value="1"/>
</dbReference>
<dbReference type="Pfam" id="PF16925">
    <property type="entry name" value="TetR_C_13"/>
    <property type="match status" value="1"/>
</dbReference>
<evidence type="ECO:0000313" key="6">
    <source>
        <dbReference type="EMBL" id="MFC3326478.1"/>
    </source>
</evidence>
<dbReference type="InterPro" id="IPR001647">
    <property type="entry name" value="HTH_TetR"/>
</dbReference>
<dbReference type="EMBL" id="JBHRVD010000001">
    <property type="protein sequence ID" value="MFC3326478.1"/>
    <property type="molecule type" value="Genomic_DNA"/>
</dbReference>
<dbReference type="PROSITE" id="PS50977">
    <property type="entry name" value="HTH_TETR_2"/>
    <property type="match status" value="1"/>
</dbReference>
<organism evidence="6 7">
    <name type="scientific">Mesorhizobium cantuariense</name>
    <dbReference type="NCBI Taxonomy" id="1300275"/>
    <lineage>
        <taxon>Bacteria</taxon>
        <taxon>Pseudomonadati</taxon>
        <taxon>Pseudomonadota</taxon>
        <taxon>Alphaproteobacteria</taxon>
        <taxon>Hyphomicrobiales</taxon>
        <taxon>Phyllobacteriaceae</taxon>
        <taxon>Mesorhizobium</taxon>
    </lineage>
</organism>
<dbReference type="InterPro" id="IPR036271">
    <property type="entry name" value="Tet_transcr_reg_TetR-rel_C_sf"/>
</dbReference>
<evidence type="ECO:0000313" key="7">
    <source>
        <dbReference type="Proteomes" id="UP001595648"/>
    </source>
</evidence>
<evidence type="ECO:0000256" key="2">
    <source>
        <dbReference type="ARBA" id="ARBA00023125"/>
    </source>
</evidence>
<keyword evidence="1" id="KW-0805">Transcription regulation</keyword>
<dbReference type="PANTHER" id="PTHR47506">
    <property type="entry name" value="TRANSCRIPTIONAL REGULATORY PROTEIN"/>
    <property type="match status" value="1"/>
</dbReference>
<evidence type="ECO:0000256" key="4">
    <source>
        <dbReference type="PROSITE-ProRule" id="PRU00335"/>
    </source>
</evidence>
<evidence type="ECO:0000256" key="1">
    <source>
        <dbReference type="ARBA" id="ARBA00023015"/>
    </source>
</evidence>
<evidence type="ECO:0000256" key="3">
    <source>
        <dbReference type="ARBA" id="ARBA00023163"/>
    </source>
</evidence>
<feature type="DNA-binding region" description="H-T-H motif" evidence="4">
    <location>
        <begin position="27"/>
        <end position="46"/>
    </location>
</feature>
<name>A0ABV7MWW9_9HYPH</name>
<accession>A0ABV7MWW9</accession>
<dbReference type="InterPro" id="IPR009057">
    <property type="entry name" value="Homeodomain-like_sf"/>
</dbReference>
<dbReference type="RefSeq" id="WP_378985341.1">
    <property type="nucleotide sequence ID" value="NZ_JBHRVD010000001.1"/>
</dbReference>
<dbReference type="Proteomes" id="UP001595648">
    <property type="component" value="Unassembled WGS sequence"/>
</dbReference>